<accession>A0ABX3AUP6</accession>
<comment type="caution">
    <text evidence="1">The sequence shown here is derived from an EMBL/GenBank/DDBJ whole genome shotgun (WGS) entry which is preliminary data.</text>
</comment>
<dbReference type="Pfam" id="PF10948">
    <property type="entry name" value="DUF2635"/>
    <property type="match status" value="1"/>
</dbReference>
<dbReference type="RefSeq" id="WP_017020726.1">
    <property type="nucleotide sequence ID" value="NZ_AJYJ02000132.1"/>
</dbReference>
<evidence type="ECO:0000313" key="2">
    <source>
        <dbReference type="Proteomes" id="UP000095059"/>
    </source>
</evidence>
<dbReference type="Proteomes" id="UP000095059">
    <property type="component" value="Unassembled WGS sequence"/>
</dbReference>
<organism evidence="1 2">
    <name type="scientific">Aliivibrio logei 5S-186</name>
    <dbReference type="NCBI Taxonomy" id="626086"/>
    <lineage>
        <taxon>Bacteria</taxon>
        <taxon>Pseudomonadati</taxon>
        <taxon>Pseudomonadota</taxon>
        <taxon>Gammaproteobacteria</taxon>
        <taxon>Vibrionales</taxon>
        <taxon>Vibrionaceae</taxon>
        <taxon>Aliivibrio</taxon>
    </lineage>
</organism>
<reference evidence="1 2" key="1">
    <citation type="journal article" date="2012" name="Science">
        <title>Ecological populations of bacteria act as socially cohesive units of antibiotic production and resistance.</title>
        <authorList>
            <person name="Cordero O.X."/>
            <person name="Wildschutte H."/>
            <person name="Kirkup B."/>
            <person name="Proehl S."/>
            <person name="Ngo L."/>
            <person name="Hussain F."/>
            <person name="Le Roux F."/>
            <person name="Mincer T."/>
            <person name="Polz M.F."/>
        </authorList>
    </citation>
    <scope>NUCLEOTIDE SEQUENCE [LARGE SCALE GENOMIC DNA]</scope>
    <source>
        <strain evidence="1 2">5S-186</strain>
    </source>
</reference>
<dbReference type="EMBL" id="AJYJ02000132">
    <property type="protein sequence ID" value="OEF10365.1"/>
    <property type="molecule type" value="Genomic_DNA"/>
</dbReference>
<sequence>MQTIKVKPKKGLLVRDPETRIPLKEKGEDKPRNTYWLRRIKDESVTELTAKKDTTS</sequence>
<dbReference type="InterPro" id="IPR024400">
    <property type="entry name" value="DUF2635"/>
</dbReference>
<evidence type="ECO:0000313" key="1">
    <source>
        <dbReference type="EMBL" id="OEF10365.1"/>
    </source>
</evidence>
<gene>
    <name evidence="1" type="ORF">A1Q5_13270</name>
</gene>
<protein>
    <submittedName>
        <fullName evidence="1">DUF2635 domain-containing protein</fullName>
    </submittedName>
</protein>
<proteinExistence type="predicted"/>
<keyword evidence="2" id="KW-1185">Reference proteome</keyword>
<name>A0ABX3AUP6_ALILO</name>